<feature type="transmembrane region" description="Helical" evidence="2">
    <location>
        <begin position="48"/>
        <end position="69"/>
    </location>
</feature>
<organism evidence="3 4">
    <name type="scientific">Blattamonas nauphoetae</name>
    <dbReference type="NCBI Taxonomy" id="2049346"/>
    <lineage>
        <taxon>Eukaryota</taxon>
        <taxon>Metamonada</taxon>
        <taxon>Preaxostyla</taxon>
        <taxon>Oxymonadida</taxon>
        <taxon>Blattamonas</taxon>
    </lineage>
</organism>
<accession>A0ABQ9YEM6</accession>
<evidence type="ECO:0000256" key="2">
    <source>
        <dbReference type="SAM" id="Phobius"/>
    </source>
</evidence>
<name>A0ABQ9YEM6_9EUKA</name>
<feature type="transmembrane region" description="Helical" evidence="2">
    <location>
        <begin position="341"/>
        <end position="365"/>
    </location>
</feature>
<proteinExistence type="predicted"/>
<comment type="caution">
    <text evidence="3">The sequence shown here is derived from an EMBL/GenBank/DDBJ whole genome shotgun (WGS) entry which is preliminary data.</text>
</comment>
<feature type="transmembrane region" description="Helical" evidence="2">
    <location>
        <begin position="81"/>
        <end position="100"/>
    </location>
</feature>
<dbReference type="EMBL" id="JARBJD010000012">
    <property type="protein sequence ID" value="KAK2962216.1"/>
    <property type="molecule type" value="Genomic_DNA"/>
</dbReference>
<evidence type="ECO:0000256" key="1">
    <source>
        <dbReference type="SAM" id="MobiDB-lite"/>
    </source>
</evidence>
<gene>
    <name evidence="3" type="ORF">BLNAU_2876</name>
</gene>
<feature type="transmembrane region" description="Helical" evidence="2">
    <location>
        <begin position="16"/>
        <end position="42"/>
    </location>
</feature>
<sequence>MILAQPPPRIPKLPGFFYLLILIIILGVGGCAIALPTVLIVNTQRVDVFTIALLVIGALMVALFVSGVLGMCTTKTIFPRIFFYISTTFDIILFIISTLFCFSSSVRASIIGGLTQTIGCPSTDPTLEAICKFLAGINPYFIIIGVLMFICCIILLFCVVVSAYLQGFRKTISTTIGYGGVWTILFGTFIAFLSMYQMIFSLKRANWLLIIEFAVGLAMMFTGVFILVSGKCVKDKKILLVCFIIVVAVCALTMMFGIVGWIQEENVAITFAKSQMAVLCNVAWCNTTLTQQCFYVINSTTVGKQCCAFIGVELDSSNQCMVGRSTEDLQKLFIATIRSSVFPVSTSCFYISLYLLWVGFCVFVYRHKMEEWRLMDIQDIMIKKGGMLTDDDLKKIGKTKQEMNQYLPTKAGKSLYVFDHLSTVHPNEKKGPPRKTESGDNDDDSIEEEESDDSDTESRSEGDVEKIGPALASFF</sequence>
<feature type="transmembrane region" description="Helical" evidence="2">
    <location>
        <begin position="140"/>
        <end position="165"/>
    </location>
</feature>
<feature type="compositionally biased region" description="Basic and acidic residues" evidence="1">
    <location>
        <begin position="456"/>
        <end position="466"/>
    </location>
</feature>
<keyword evidence="2" id="KW-1133">Transmembrane helix</keyword>
<feature type="region of interest" description="Disordered" evidence="1">
    <location>
        <begin position="424"/>
        <end position="475"/>
    </location>
</feature>
<keyword evidence="4" id="KW-1185">Reference proteome</keyword>
<dbReference type="Proteomes" id="UP001281761">
    <property type="component" value="Unassembled WGS sequence"/>
</dbReference>
<evidence type="ECO:0000313" key="4">
    <source>
        <dbReference type="Proteomes" id="UP001281761"/>
    </source>
</evidence>
<protein>
    <submittedName>
        <fullName evidence="3">Uncharacterized protein</fullName>
    </submittedName>
</protein>
<feature type="transmembrane region" description="Helical" evidence="2">
    <location>
        <begin position="240"/>
        <end position="262"/>
    </location>
</feature>
<feature type="compositionally biased region" description="Acidic residues" evidence="1">
    <location>
        <begin position="439"/>
        <end position="455"/>
    </location>
</feature>
<feature type="transmembrane region" description="Helical" evidence="2">
    <location>
        <begin position="177"/>
        <end position="199"/>
    </location>
</feature>
<keyword evidence="2" id="KW-0472">Membrane</keyword>
<feature type="transmembrane region" description="Helical" evidence="2">
    <location>
        <begin position="205"/>
        <end position="228"/>
    </location>
</feature>
<reference evidence="3 4" key="1">
    <citation type="journal article" date="2022" name="bioRxiv">
        <title>Genomics of Preaxostyla Flagellates Illuminates Evolutionary Transitions and the Path Towards Mitochondrial Loss.</title>
        <authorList>
            <person name="Novak L.V.F."/>
            <person name="Treitli S.C."/>
            <person name="Pyrih J."/>
            <person name="Halakuc P."/>
            <person name="Pipaliya S.V."/>
            <person name="Vacek V."/>
            <person name="Brzon O."/>
            <person name="Soukal P."/>
            <person name="Eme L."/>
            <person name="Dacks J.B."/>
            <person name="Karnkowska A."/>
            <person name="Elias M."/>
            <person name="Hampl V."/>
        </authorList>
    </citation>
    <scope>NUCLEOTIDE SEQUENCE [LARGE SCALE GENOMIC DNA]</scope>
    <source>
        <strain evidence="3">NAU3</strain>
        <tissue evidence="3">Gut</tissue>
    </source>
</reference>
<evidence type="ECO:0000313" key="3">
    <source>
        <dbReference type="EMBL" id="KAK2962216.1"/>
    </source>
</evidence>
<keyword evidence="2" id="KW-0812">Transmembrane</keyword>
<feature type="compositionally biased region" description="Basic and acidic residues" evidence="1">
    <location>
        <begin position="426"/>
        <end position="438"/>
    </location>
</feature>